<keyword evidence="2" id="KW-1185">Reference proteome</keyword>
<sequence>MTWEDRLREAITPTASKWPYRVIQVKPNKKKDQEIYTLSGREEDLAANGALFLALYDLLEREKIDFEEWWEGWEKGFPLLSERIETNYQLSGVSPWRVTESRPRYREWLPRLTDKKPKYKTIEYWRDRNSESDSVIFSGTDLQIINQIVQYEWQSNGNGGINISGKNSKPLLKGWPAIVLNFVELSSSVRRKPTGEPRSRVRGEKTIRCAGYSDDLEIVQRGLAELISNSDVRRWATKIRDEFASPELYRWQKGRECLSYSGQIARLQGLEGYALVRTPRQGKELFEKLLRIFDFTPDPTGFKHSANDVPELAFPQDPPNFQLLGKEWEAETHRPNSTVVFDSAILYLPKLRSPIPLVKGNRIIYNA</sequence>
<dbReference type="Proteomes" id="UP000702425">
    <property type="component" value="Unassembled WGS sequence"/>
</dbReference>
<evidence type="ECO:0000313" key="2">
    <source>
        <dbReference type="Proteomes" id="UP000702425"/>
    </source>
</evidence>
<dbReference type="EMBL" id="SRRZ01000135">
    <property type="protein sequence ID" value="NQE37534.1"/>
    <property type="molecule type" value="Genomic_DNA"/>
</dbReference>
<name>A0ABX2D4I2_9CYAN</name>
<evidence type="ECO:0000313" key="1">
    <source>
        <dbReference type="EMBL" id="NQE37534.1"/>
    </source>
</evidence>
<dbReference type="RefSeq" id="WP_172191653.1">
    <property type="nucleotide sequence ID" value="NZ_CAWPPK010000041.1"/>
</dbReference>
<accession>A0ABX2D4I2</accession>
<proteinExistence type="predicted"/>
<protein>
    <submittedName>
        <fullName evidence="1">Uncharacterized protein</fullName>
    </submittedName>
</protein>
<gene>
    <name evidence="1" type="ORF">E5S67_05307</name>
</gene>
<reference evidence="1 2" key="1">
    <citation type="journal article" date="2020" name="Sci. Rep.">
        <title>A novel cyanobacterial geosmin producer, revising GeoA distribution and dispersion patterns in Bacteria.</title>
        <authorList>
            <person name="Churro C."/>
            <person name="Semedo-Aguiar A.P."/>
            <person name="Silva A.D."/>
            <person name="Pereira-Leal J.B."/>
            <person name="Leite R.B."/>
        </authorList>
    </citation>
    <scope>NUCLEOTIDE SEQUENCE [LARGE SCALE GENOMIC DNA]</scope>
    <source>
        <strain evidence="1 2">IPMA8</strain>
    </source>
</reference>
<comment type="caution">
    <text evidence="1">The sequence shown here is derived from an EMBL/GenBank/DDBJ whole genome shotgun (WGS) entry which is preliminary data.</text>
</comment>
<organism evidence="1 2">
    <name type="scientific">Microcoleus asticus IPMA8</name>
    <dbReference type="NCBI Taxonomy" id="2563858"/>
    <lineage>
        <taxon>Bacteria</taxon>
        <taxon>Bacillati</taxon>
        <taxon>Cyanobacteriota</taxon>
        <taxon>Cyanophyceae</taxon>
        <taxon>Oscillatoriophycideae</taxon>
        <taxon>Oscillatoriales</taxon>
        <taxon>Microcoleaceae</taxon>
        <taxon>Microcoleus</taxon>
        <taxon>Microcoleus asticus</taxon>
    </lineage>
</organism>